<reference evidence="8" key="1">
    <citation type="journal article" date="2019" name="bioRxiv">
        <title>Genomics, evolutionary history and diagnostics of the Alternaria alternata species group including apple and Asian pear pathotypes.</title>
        <authorList>
            <person name="Armitage A.D."/>
            <person name="Cockerton H.M."/>
            <person name="Sreenivasaprasad S."/>
            <person name="Woodhall J.W."/>
            <person name="Lane C.R."/>
            <person name="Harrison R.J."/>
            <person name="Clarkson J.P."/>
        </authorList>
    </citation>
    <scope>NUCLEOTIDE SEQUENCE [LARGE SCALE GENOMIC DNA]</scope>
    <source>
        <strain evidence="8">FERA 1177</strain>
    </source>
</reference>
<name>A0A4V1WQQ2_ALTAL</name>
<comment type="caution">
    <text evidence="7">The sequence shown here is derived from an EMBL/GenBank/DDBJ whole genome shotgun (WGS) entry which is preliminary data.</text>
</comment>
<dbReference type="PROSITE" id="PS50850">
    <property type="entry name" value="MFS"/>
    <property type="match status" value="1"/>
</dbReference>
<feature type="domain" description="Major facilitator superfamily (MFS) profile" evidence="6">
    <location>
        <begin position="53"/>
        <end position="550"/>
    </location>
</feature>
<dbReference type="Gene3D" id="1.20.1720.10">
    <property type="entry name" value="Multidrug resistance protein D"/>
    <property type="match status" value="1"/>
</dbReference>
<feature type="transmembrane region" description="Helical" evidence="5">
    <location>
        <begin position="143"/>
        <end position="164"/>
    </location>
</feature>
<evidence type="ECO:0000256" key="5">
    <source>
        <dbReference type="SAM" id="Phobius"/>
    </source>
</evidence>
<dbReference type="AlphaFoldDB" id="A0A4V1WQQ2"/>
<feature type="transmembrane region" description="Helical" evidence="5">
    <location>
        <begin position="389"/>
        <end position="408"/>
    </location>
</feature>
<feature type="transmembrane region" description="Helical" evidence="5">
    <location>
        <begin position="90"/>
        <end position="109"/>
    </location>
</feature>
<evidence type="ECO:0000313" key="8">
    <source>
        <dbReference type="Proteomes" id="UP000291422"/>
    </source>
</evidence>
<dbReference type="Pfam" id="PF26639">
    <property type="entry name" value="Het-6_barrel"/>
    <property type="match status" value="1"/>
</dbReference>
<feature type="transmembrane region" description="Helical" evidence="5">
    <location>
        <begin position="357"/>
        <end position="377"/>
    </location>
</feature>
<feature type="transmembrane region" description="Helical" evidence="5">
    <location>
        <begin position="323"/>
        <end position="345"/>
    </location>
</feature>
<dbReference type="GO" id="GO:0022857">
    <property type="term" value="F:transmembrane transporter activity"/>
    <property type="evidence" value="ECO:0007669"/>
    <property type="project" value="InterPro"/>
</dbReference>
<evidence type="ECO:0000256" key="4">
    <source>
        <dbReference type="ARBA" id="ARBA00023136"/>
    </source>
</evidence>
<keyword evidence="2 5" id="KW-0812">Transmembrane</keyword>
<evidence type="ECO:0000256" key="1">
    <source>
        <dbReference type="ARBA" id="ARBA00004141"/>
    </source>
</evidence>
<feature type="transmembrane region" description="Helical" evidence="5">
    <location>
        <begin position="53"/>
        <end position="78"/>
    </location>
</feature>
<proteinExistence type="predicted"/>
<comment type="subcellular location">
    <subcellularLocation>
        <location evidence="1">Membrane</location>
        <topology evidence="1">Multi-pass membrane protein</topology>
    </subcellularLocation>
</comment>
<feature type="transmembrane region" description="Helical" evidence="5">
    <location>
        <begin position="246"/>
        <end position="267"/>
    </location>
</feature>
<dbReference type="VEuPathDB" id="FungiDB:CC77DRAFT_548366"/>
<sequence>MDIEKATSAQTVLAPVNIDIAHNEQAQINAGPDTIAAGPATAPGIATWRLVSLYGSICIGLFLSFLDTSIIATAIYTIGVEFHSLSKVNWIALSYTLAYVGCTAIFASLSDVIGRRNAYVAAFVIFLAFSLGCGFAQSLDQLITMRALQGVGGSGLYSVGFVILTEIASPRMSKMIGALAGAIIAISGILGPVLGGVITNYTSWRWVFWVNAPAGIIPLILFIGAWSENARVRGFQRRSFKQIDILGFLLLVASSVPSVIAFQQAGIHILLDSTVWSSALFVAPLVVGVLCFVTLLAWEWFVARRWPDTIGALFPMRLAKNRVYISAVVTTMLTGFPYFFIIYSLPTRFQVVNGKNAIVSGIALLPMLGASAIGTTIAGAASSKRNNTFPVNVIGAALMLVGAASLSTLENTVVPQARAYGLQVFLGFGFGLTVSNSTLLATIEAEQRDTAVAQGIMAQVRVLGGSIGIAASTAILGVKQRRQLLDPMVVSVAQLGSLADSMRTLSPDAALAVRQTYTDAFNETLVVCSIVSGVALLASLAAWRKQPTVMKIRNVASLDDDPKYEAVSYVWGPTEDLGRISVALFEEGVLITKNLQSVLRSLRLSDRVRVLWVDALTINQEDLNERANQVTIMGEIYSKAERVLAYLGDHFEGCELAMEAVRQLASDVSPHSSSSQEPGLNIDGMDLDSPMLLDHVCTLLDAPWLTRVWTVQEFTRAQDVVICYGRSSISGALIDKMCKSMMFKHLHCCKVNSMKWLLLLNDWILLQATPRLSGDAPQPPMDVLERFRHRAATDPRDKFYGLRSLIRPDWLPYLPVDYSISAKELYRRVALVAFMHGEELYFLSHSYTHSSSGLPSWIPDWNASYSSLQASVTMFEKDYKACGAQKSSVGFNPDDSMTARGTIISTISRRTEFSDKDPNFTDPEFTKERLNATYDMAGARQNGTRLYGKTSRSVLDACRLSTIGGRTYNFSTYAFVRMHDITGPALFETWEALFSAQSPKNTSESGKEMARNELYVLMRFALVNRCFVLLDNGYFGFAHQHCQPGDVIVALGGGPVPYVLRPLQTGNYTLVGTAYIQDMMDGEAFENNAELEYFTIV</sequence>
<dbReference type="Proteomes" id="UP000291422">
    <property type="component" value="Unassembled WGS sequence"/>
</dbReference>
<evidence type="ECO:0000313" key="7">
    <source>
        <dbReference type="EMBL" id="RYN71217.1"/>
    </source>
</evidence>
<organism evidence="7 8">
    <name type="scientific">Alternaria alternata</name>
    <name type="common">Alternaria rot fungus</name>
    <name type="synonym">Torula alternata</name>
    <dbReference type="NCBI Taxonomy" id="5599"/>
    <lineage>
        <taxon>Eukaryota</taxon>
        <taxon>Fungi</taxon>
        <taxon>Dikarya</taxon>
        <taxon>Ascomycota</taxon>
        <taxon>Pezizomycotina</taxon>
        <taxon>Dothideomycetes</taxon>
        <taxon>Pleosporomycetidae</taxon>
        <taxon>Pleosporales</taxon>
        <taxon>Pleosporineae</taxon>
        <taxon>Pleosporaceae</taxon>
        <taxon>Alternaria</taxon>
        <taxon>Alternaria sect. Alternaria</taxon>
        <taxon>Alternaria alternata complex</taxon>
    </lineage>
</organism>
<gene>
    <name evidence="7" type="ORF">AA0117_g9766</name>
</gene>
<protein>
    <recommendedName>
        <fullName evidence="6">Major facilitator superfamily (MFS) profile domain-containing protein</fullName>
    </recommendedName>
</protein>
<dbReference type="Pfam" id="PF06985">
    <property type="entry name" value="HET"/>
    <property type="match status" value="1"/>
</dbReference>
<evidence type="ECO:0000256" key="3">
    <source>
        <dbReference type="ARBA" id="ARBA00022989"/>
    </source>
</evidence>
<feature type="transmembrane region" description="Helical" evidence="5">
    <location>
        <begin position="279"/>
        <end position="302"/>
    </location>
</feature>
<keyword evidence="3 5" id="KW-1133">Transmembrane helix</keyword>
<dbReference type="InterPro" id="IPR020846">
    <property type="entry name" value="MFS_dom"/>
</dbReference>
<dbReference type="SUPFAM" id="SSF103473">
    <property type="entry name" value="MFS general substrate transporter"/>
    <property type="match status" value="1"/>
</dbReference>
<evidence type="ECO:0000259" key="6">
    <source>
        <dbReference type="PROSITE" id="PS50850"/>
    </source>
</evidence>
<dbReference type="PANTHER" id="PTHR23501">
    <property type="entry name" value="MAJOR FACILITATOR SUPERFAMILY"/>
    <property type="match status" value="1"/>
</dbReference>
<feature type="transmembrane region" description="Helical" evidence="5">
    <location>
        <begin position="420"/>
        <end position="443"/>
    </location>
</feature>
<dbReference type="InterPro" id="IPR010730">
    <property type="entry name" value="HET"/>
</dbReference>
<dbReference type="PANTHER" id="PTHR23501:SF43">
    <property type="entry name" value="MULTIDRUG TRANSPORTER, PUTATIVE (AFU_ORTHOLOGUE AFUA_6G03040)-RELATED"/>
    <property type="match status" value="1"/>
</dbReference>
<dbReference type="Pfam" id="PF07690">
    <property type="entry name" value="MFS_1"/>
    <property type="match status" value="1"/>
</dbReference>
<dbReference type="EMBL" id="PDXD01000034">
    <property type="protein sequence ID" value="RYN71217.1"/>
    <property type="molecule type" value="Genomic_DNA"/>
</dbReference>
<evidence type="ECO:0000256" key="2">
    <source>
        <dbReference type="ARBA" id="ARBA00022692"/>
    </source>
</evidence>
<dbReference type="InterPro" id="IPR036259">
    <property type="entry name" value="MFS_trans_sf"/>
</dbReference>
<feature type="transmembrane region" description="Helical" evidence="5">
    <location>
        <begin position="524"/>
        <end position="543"/>
    </location>
</feature>
<feature type="transmembrane region" description="Helical" evidence="5">
    <location>
        <begin position="206"/>
        <end position="226"/>
    </location>
</feature>
<dbReference type="VEuPathDB" id="FungiDB:CC77DRAFT_1095209"/>
<feature type="transmembrane region" description="Helical" evidence="5">
    <location>
        <begin position="118"/>
        <end position="137"/>
    </location>
</feature>
<dbReference type="Gene3D" id="1.20.1250.20">
    <property type="entry name" value="MFS general substrate transporter like domains"/>
    <property type="match status" value="1"/>
</dbReference>
<feature type="transmembrane region" description="Helical" evidence="5">
    <location>
        <begin position="176"/>
        <end position="194"/>
    </location>
</feature>
<accession>A0A4V1WQQ2</accession>
<keyword evidence="4 5" id="KW-0472">Membrane</keyword>
<dbReference type="InterPro" id="IPR011701">
    <property type="entry name" value="MFS"/>
</dbReference>
<dbReference type="GO" id="GO:0005886">
    <property type="term" value="C:plasma membrane"/>
    <property type="evidence" value="ECO:0007669"/>
    <property type="project" value="TreeGrafter"/>
</dbReference>